<keyword evidence="3" id="KW-1185">Reference proteome</keyword>
<dbReference type="Proteomes" id="UP000741863">
    <property type="component" value="Unassembled WGS sequence"/>
</dbReference>
<evidence type="ECO:0000313" key="2">
    <source>
        <dbReference type="EMBL" id="MBM7634251.1"/>
    </source>
</evidence>
<organism evidence="2 3">
    <name type="scientific">Geomicrobium sediminis</name>
    <dbReference type="NCBI Taxonomy" id="1347788"/>
    <lineage>
        <taxon>Bacteria</taxon>
        <taxon>Bacillati</taxon>
        <taxon>Bacillota</taxon>
        <taxon>Bacilli</taxon>
        <taxon>Bacillales</taxon>
        <taxon>Geomicrobium</taxon>
    </lineage>
</organism>
<feature type="region of interest" description="Disordered" evidence="1">
    <location>
        <begin position="1"/>
        <end position="27"/>
    </location>
</feature>
<dbReference type="RefSeq" id="WP_204699008.1">
    <property type="nucleotide sequence ID" value="NZ_JAFBEC010000010.1"/>
</dbReference>
<proteinExistence type="predicted"/>
<evidence type="ECO:0008006" key="4">
    <source>
        <dbReference type="Google" id="ProtNLM"/>
    </source>
</evidence>
<comment type="caution">
    <text evidence="2">The sequence shown here is derived from an EMBL/GenBank/DDBJ whole genome shotgun (WGS) entry which is preliminary data.</text>
</comment>
<gene>
    <name evidence="2" type="ORF">JOD17_003353</name>
</gene>
<reference evidence="2 3" key="1">
    <citation type="submission" date="2021-01" db="EMBL/GenBank/DDBJ databases">
        <title>Genomic Encyclopedia of Type Strains, Phase IV (KMG-IV): sequencing the most valuable type-strain genomes for metagenomic binning, comparative biology and taxonomic classification.</title>
        <authorList>
            <person name="Goeker M."/>
        </authorList>
    </citation>
    <scope>NUCLEOTIDE SEQUENCE [LARGE SCALE GENOMIC DNA]</scope>
    <source>
        <strain evidence="2 3">DSM 25540</strain>
    </source>
</reference>
<protein>
    <recommendedName>
        <fullName evidence="4">Transposase</fullName>
    </recommendedName>
</protein>
<evidence type="ECO:0000313" key="3">
    <source>
        <dbReference type="Proteomes" id="UP000741863"/>
    </source>
</evidence>
<evidence type="ECO:0000256" key="1">
    <source>
        <dbReference type="SAM" id="MobiDB-lite"/>
    </source>
</evidence>
<sequence length="53" mass="6214">MANHLKVRKTGQILPARKSYSTSSHIQKQIRANKQLIERNKRVIKRSKEVKES</sequence>
<accession>A0ABS2PH28</accession>
<name>A0ABS2PH28_9BACL</name>
<dbReference type="EMBL" id="JAFBEC010000010">
    <property type="protein sequence ID" value="MBM7634251.1"/>
    <property type="molecule type" value="Genomic_DNA"/>
</dbReference>